<dbReference type="FunFam" id="1.10.630.10:FF:000018">
    <property type="entry name" value="Cytochrome P450 monooxygenase"/>
    <property type="match status" value="1"/>
</dbReference>
<sequence>MNLFPDEMRRDPYPLYEQMRSSSPALHIAPFDLWMIFDYDGVKRALTDHDAFSSAVTPPTGKAPEWIVFSDPPRHTKLRGIVQRAFTPRSIAGLEPRIRELSRELLDQRIEHGTMDLAVDYAGPLPTMVIAEMIGIPAEDRARFMRWSEAIVNLSHTLSGGEEAARVVSEHAAVKEEMKAYVADLLEARRGAPEDDLLTRLVEAEVDGERLNEDELLNFFQFLLAAGTETTTNLIDNAILCLLESPSELARVRAAPDLVPSAIEEVLRYRSPLQMVFRETRRAVEVHGQAIPAGKLVLPVIGSANRDSRQFRDPGRFDVARDPNPHVGFGHGIHFCIGASLARLEARIALPDLLTRLRGLALASDEPWEPRKALIVHGPARLPVCFEPGRRAGAGAAGAHAASP</sequence>
<evidence type="ECO:0000256" key="2">
    <source>
        <dbReference type="ARBA" id="ARBA00022617"/>
    </source>
</evidence>
<dbReference type="GO" id="GO:0006707">
    <property type="term" value="P:cholesterol catabolic process"/>
    <property type="evidence" value="ECO:0007669"/>
    <property type="project" value="TreeGrafter"/>
</dbReference>
<accession>A0A150P611</accession>
<evidence type="ECO:0000313" key="8">
    <source>
        <dbReference type="EMBL" id="KYF51115.1"/>
    </source>
</evidence>
<dbReference type="SUPFAM" id="SSF48264">
    <property type="entry name" value="Cytochrome P450"/>
    <property type="match status" value="1"/>
</dbReference>
<evidence type="ECO:0000256" key="6">
    <source>
        <dbReference type="ARBA" id="ARBA00023033"/>
    </source>
</evidence>
<keyword evidence="3 7" id="KW-0479">Metal-binding</keyword>
<keyword evidence="6 7" id="KW-0503">Monooxygenase</keyword>
<dbReference type="InterPro" id="IPR017972">
    <property type="entry name" value="Cyt_P450_CS"/>
</dbReference>
<reference evidence="8 9" key="1">
    <citation type="submission" date="2014-02" db="EMBL/GenBank/DDBJ databases">
        <title>The small core and large imbalanced accessory genome model reveals a collaborative survival strategy of Sorangium cellulosum strains in nature.</title>
        <authorList>
            <person name="Han K."/>
            <person name="Peng R."/>
            <person name="Blom J."/>
            <person name="Li Y.-Z."/>
        </authorList>
    </citation>
    <scope>NUCLEOTIDE SEQUENCE [LARGE SCALE GENOMIC DNA]</scope>
    <source>
        <strain evidence="8 9">So0157-18</strain>
    </source>
</reference>
<keyword evidence="5 7" id="KW-0408">Iron</keyword>
<evidence type="ECO:0000256" key="3">
    <source>
        <dbReference type="ARBA" id="ARBA00022723"/>
    </source>
</evidence>
<comment type="similarity">
    <text evidence="1 7">Belongs to the cytochrome P450 family.</text>
</comment>
<dbReference type="GO" id="GO:0008395">
    <property type="term" value="F:steroid hydroxylase activity"/>
    <property type="evidence" value="ECO:0007669"/>
    <property type="project" value="TreeGrafter"/>
</dbReference>
<dbReference type="Gene3D" id="1.10.630.10">
    <property type="entry name" value="Cytochrome P450"/>
    <property type="match status" value="1"/>
</dbReference>
<keyword evidence="4 7" id="KW-0560">Oxidoreductase</keyword>
<name>A0A150P611_SORCE</name>
<evidence type="ECO:0000313" key="9">
    <source>
        <dbReference type="Proteomes" id="UP000075604"/>
    </source>
</evidence>
<dbReference type="InterPro" id="IPR001128">
    <property type="entry name" value="Cyt_P450"/>
</dbReference>
<organism evidence="8 9">
    <name type="scientific">Sorangium cellulosum</name>
    <name type="common">Polyangium cellulosum</name>
    <dbReference type="NCBI Taxonomy" id="56"/>
    <lineage>
        <taxon>Bacteria</taxon>
        <taxon>Pseudomonadati</taxon>
        <taxon>Myxococcota</taxon>
        <taxon>Polyangia</taxon>
        <taxon>Polyangiales</taxon>
        <taxon>Polyangiaceae</taxon>
        <taxon>Sorangium</taxon>
    </lineage>
</organism>
<dbReference type="GO" id="GO:0005506">
    <property type="term" value="F:iron ion binding"/>
    <property type="evidence" value="ECO:0007669"/>
    <property type="project" value="InterPro"/>
</dbReference>
<dbReference type="PANTHER" id="PTHR46696:SF4">
    <property type="entry name" value="BIOTIN BIOSYNTHESIS CYTOCHROME P450"/>
    <property type="match status" value="1"/>
</dbReference>
<dbReference type="PANTHER" id="PTHR46696">
    <property type="entry name" value="P450, PUTATIVE (EUROFUNG)-RELATED"/>
    <property type="match status" value="1"/>
</dbReference>
<dbReference type="Proteomes" id="UP000075604">
    <property type="component" value="Unassembled WGS sequence"/>
</dbReference>
<dbReference type="GO" id="GO:0036199">
    <property type="term" value="F:cholest-4-en-3-one 26-monooxygenase activity"/>
    <property type="evidence" value="ECO:0007669"/>
    <property type="project" value="TreeGrafter"/>
</dbReference>
<dbReference type="PRINTS" id="PR00359">
    <property type="entry name" value="BP450"/>
</dbReference>
<gene>
    <name evidence="8" type="ORF">BE04_16375</name>
</gene>
<dbReference type="CDD" id="cd11032">
    <property type="entry name" value="P450_EryK-like"/>
    <property type="match status" value="1"/>
</dbReference>
<dbReference type="PRINTS" id="PR00385">
    <property type="entry name" value="P450"/>
</dbReference>
<dbReference type="Pfam" id="PF00067">
    <property type="entry name" value="p450"/>
    <property type="match status" value="1"/>
</dbReference>
<dbReference type="InterPro" id="IPR036396">
    <property type="entry name" value="Cyt_P450_sf"/>
</dbReference>
<protein>
    <submittedName>
        <fullName evidence="8">Cytochrome</fullName>
    </submittedName>
</protein>
<keyword evidence="2 7" id="KW-0349">Heme</keyword>
<dbReference type="GO" id="GO:0020037">
    <property type="term" value="F:heme binding"/>
    <property type="evidence" value="ECO:0007669"/>
    <property type="project" value="InterPro"/>
</dbReference>
<dbReference type="AlphaFoldDB" id="A0A150P611"/>
<evidence type="ECO:0000256" key="4">
    <source>
        <dbReference type="ARBA" id="ARBA00023002"/>
    </source>
</evidence>
<evidence type="ECO:0000256" key="7">
    <source>
        <dbReference type="RuleBase" id="RU000461"/>
    </source>
</evidence>
<proteinExistence type="inferred from homology"/>
<dbReference type="PROSITE" id="PS00086">
    <property type="entry name" value="CYTOCHROME_P450"/>
    <property type="match status" value="1"/>
</dbReference>
<dbReference type="InterPro" id="IPR002397">
    <property type="entry name" value="Cyt_P450_B"/>
</dbReference>
<evidence type="ECO:0000256" key="5">
    <source>
        <dbReference type="ARBA" id="ARBA00023004"/>
    </source>
</evidence>
<evidence type="ECO:0000256" key="1">
    <source>
        <dbReference type="ARBA" id="ARBA00010617"/>
    </source>
</evidence>
<dbReference type="EMBL" id="JELX01003867">
    <property type="protein sequence ID" value="KYF51115.1"/>
    <property type="molecule type" value="Genomic_DNA"/>
</dbReference>
<comment type="caution">
    <text evidence="8">The sequence shown here is derived from an EMBL/GenBank/DDBJ whole genome shotgun (WGS) entry which is preliminary data.</text>
</comment>